<dbReference type="RefSeq" id="WP_032491027.1">
    <property type="nucleotide sequence ID" value="NZ_FNKH01000001.1"/>
</dbReference>
<keyword evidence="2" id="KW-1185">Reference proteome</keyword>
<organism evidence="1 2">
    <name type="scientific">Crystallibacter crystallopoietes</name>
    <dbReference type="NCBI Taxonomy" id="37928"/>
    <lineage>
        <taxon>Bacteria</taxon>
        <taxon>Bacillati</taxon>
        <taxon>Actinomycetota</taxon>
        <taxon>Actinomycetes</taxon>
        <taxon>Micrococcales</taxon>
        <taxon>Micrococcaceae</taxon>
        <taxon>Crystallibacter</taxon>
    </lineage>
</organism>
<reference evidence="1 2" key="1">
    <citation type="submission" date="2016-10" db="EMBL/GenBank/DDBJ databases">
        <authorList>
            <person name="de Groot N.N."/>
        </authorList>
    </citation>
    <scope>NUCLEOTIDE SEQUENCE [LARGE SCALE GENOMIC DNA]</scope>
    <source>
        <strain evidence="1 2">DSM 20117</strain>
    </source>
</reference>
<name>A0A1H0XLF8_9MICC</name>
<proteinExistence type="predicted"/>
<protein>
    <submittedName>
        <fullName evidence="1">Uncharacterized protein</fullName>
    </submittedName>
</protein>
<evidence type="ECO:0000313" key="2">
    <source>
        <dbReference type="Proteomes" id="UP000181917"/>
    </source>
</evidence>
<dbReference type="Proteomes" id="UP000181917">
    <property type="component" value="Unassembled WGS sequence"/>
</dbReference>
<dbReference type="EMBL" id="FNKH01000001">
    <property type="protein sequence ID" value="SDQ03466.1"/>
    <property type="molecule type" value="Genomic_DNA"/>
</dbReference>
<gene>
    <name evidence="1" type="ORF">SAMN04489742_0093</name>
</gene>
<evidence type="ECO:0000313" key="1">
    <source>
        <dbReference type="EMBL" id="SDQ03466.1"/>
    </source>
</evidence>
<sequence length="144" mass="15497">MDTGITNGRTAVTVPGYGRFQATAEALEMITVFGGSLHCYQGPGGCRVQGLYFSRKRPKKYIACALESSAETHGTLTISVSHELAHRLDGAVLDFGNYNRMQRFVWTALPAVKGPQCTCLRSMGKPAGKRSPCLDDIGVGITDL</sequence>
<accession>A0A1H0XLF8</accession>
<dbReference type="STRING" id="37928.SAMN04489742_0093"/>
<dbReference type="AlphaFoldDB" id="A0A1H0XLF8"/>